<accession>A0A0F9UDH8</accession>
<comment type="caution">
    <text evidence="1">The sequence shown here is derived from an EMBL/GenBank/DDBJ whole genome shotgun (WGS) entry which is preliminary data.</text>
</comment>
<organism evidence="1">
    <name type="scientific">marine sediment metagenome</name>
    <dbReference type="NCBI Taxonomy" id="412755"/>
    <lineage>
        <taxon>unclassified sequences</taxon>
        <taxon>metagenomes</taxon>
        <taxon>ecological metagenomes</taxon>
    </lineage>
</organism>
<dbReference type="AlphaFoldDB" id="A0A0F9UDH8"/>
<name>A0A0F9UDH8_9ZZZZ</name>
<dbReference type="EMBL" id="LAZR01000732">
    <property type="protein sequence ID" value="KKN59266.1"/>
    <property type="molecule type" value="Genomic_DNA"/>
</dbReference>
<gene>
    <name evidence="1" type="ORF">LCGC14_0543650</name>
</gene>
<protein>
    <submittedName>
        <fullName evidence="1">Uncharacterized protein</fullName>
    </submittedName>
</protein>
<reference evidence="1" key="1">
    <citation type="journal article" date="2015" name="Nature">
        <title>Complex archaea that bridge the gap between prokaryotes and eukaryotes.</title>
        <authorList>
            <person name="Spang A."/>
            <person name="Saw J.H."/>
            <person name="Jorgensen S.L."/>
            <person name="Zaremba-Niedzwiedzka K."/>
            <person name="Martijn J."/>
            <person name="Lind A.E."/>
            <person name="van Eijk R."/>
            <person name="Schleper C."/>
            <person name="Guy L."/>
            <person name="Ettema T.J."/>
        </authorList>
    </citation>
    <scope>NUCLEOTIDE SEQUENCE</scope>
</reference>
<evidence type="ECO:0000313" key="1">
    <source>
        <dbReference type="EMBL" id="KKN59266.1"/>
    </source>
</evidence>
<sequence>MEYTEGQWLRQHLSDLVHDVIATERSDQPLFNKGLDVKCAIDAKLEIILNHKESAPALYEALKEQADYTTSIINIAGDLDEITRRVILMHIYSILELRDKALALAKGRE</sequence>
<proteinExistence type="predicted"/>